<keyword evidence="3" id="KW-1185">Reference proteome</keyword>
<keyword evidence="1" id="KW-0472">Membrane</keyword>
<organism evidence="2 3">
    <name type="scientific">Sphingomonas parva</name>
    <dbReference type="NCBI Taxonomy" id="2555898"/>
    <lineage>
        <taxon>Bacteria</taxon>
        <taxon>Pseudomonadati</taxon>
        <taxon>Pseudomonadota</taxon>
        <taxon>Alphaproteobacteria</taxon>
        <taxon>Sphingomonadales</taxon>
        <taxon>Sphingomonadaceae</taxon>
        <taxon>Sphingomonas</taxon>
    </lineage>
</organism>
<dbReference type="OrthoDB" id="200022at2"/>
<evidence type="ECO:0000256" key="1">
    <source>
        <dbReference type="SAM" id="Phobius"/>
    </source>
</evidence>
<reference evidence="2 3" key="1">
    <citation type="submission" date="2019-03" db="EMBL/GenBank/DDBJ databases">
        <title>Genome sequence of Sphingomonas sp. 17J27-24.</title>
        <authorList>
            <person name="Kim M."/>
            <person name="Maeng S."/>
            <person name="Sathiyaraj S."/>
        </authorList>
    </citation>
    <scope>NUCLEOTIDE SEQUENCE [LARGE SCALE GENOMIC DNA]</scope>
    <source>
        <strain evidence="2 3">17J27-24</strain>
    </source>
</reference>
<dbReference type="Proteomes" id="UP000298213">
    <property type="component" value="Unassembled WGS sequence"/>
</dbReference>
<dbReference type="Gene3D" id="3.90.226.10">
    <property type="entry name" value="2-enoyl-CoA Hydratase, Chain A, domain 1"/>
    <property type="match status" value="1"/>
</dbReference>
<dbReference type="EMBL" id="SPDV01000033">
    <property type="protein sequence ID" value="TFI57335.1"/>
    <property type="molecule type" value="Genomic_DNA"/>
</dbReference>
<accession>A0A4Y8ZQB6</accession>
<keyword evidence="1" id="KW-0812">Transmembrane</keyword>
<feature type="transmembrane region" description="Helical" evidence="1">
    <location>
        <begin position="12"/>
        <end position="31"/>
    </location>
</feature>
<keyword evidence="1" id="KW-1133">Transmembrane helix</keyword>
<dbReference type="RefSeq" id="WP_135088544.1">
    <property type="nucleotide sequence ID" value="NZ_SPDV01000033.1"/>
</dbReference>
<evidence type="ECO:0000313" key="2">
    <source>
        <dbReference type="EMBL" id="TFI57335.1"/>
    </source>
</evidence>
<name>A0A4Y8ZQB6_9SPHN</name>
<gene>
    <name evidence="2" type="ORF">E2493_15845</name>
</gene>
<dbReference type="AlphaFoldDB" id="A0A4Y8ZQB6"/>
<feature type="transmembrane region" description="Helical" evidence="1">
    <location>
        <begin position="155"/>
        <end position="176"/>
    </location>
</feature>
<protein>
    <submittedName>
        <fullName evidence="2">Uncharacterized protein</fullName>
    </submittedName>
</protein>
<comment type="caution">
    <text evidence="2">The sequence shown here is derived from an EMBL/GenBank/DDBJ whole genome shotgun (WGS) entry which is preliminary data.</text>
</comment>
<evidence type="ECO:0000313" key="3">
    <source>
        <dbReference type="Proteomes" id="UP000298213"/>
    </source>
</evidence>
<feature type="transmembrane region" description="Helical" evidence="1">
    <location>
        <begin position="188"/>
        <end position="212"/>
    </location>
</feature>
<feature type="transmembrane region" description="Helical" evidence="1">
    <location>
        <begin position="77"/>
        <end position="98"/>
    </location>
</feature>
<dbReference type="InterPro" id="IPR029045">
    <property type="entry name" value="ClpP/crotonase-like_dom_sf"/>
</dbReference>
<dbReference type="SUPFAM" id="SSF52096">
    <property type="entry name" value="ClpP/crotonase"/>
    <property type="match status" value="1"/>
</dbReference>
<proteinExistence type="predicted"/>
<feature type="transmembrane region" description="Helical" evidence="1">
    <location>
        <begin position="43"/>
        <end position="65"/>
    </location>
</feature>
<sequence length="548" mass="58663">MDALTRPGVWHFAAATLAALLIGYLLSWGMDRLFLRRLIADRIAGIALSLAIVFILLMGGTSLYLTLTLPEYVVPTIVVPSMGFALSFILGLAVAGALRMRAYGKDYEQGEDELVFEPDWNDLSAYDEEVIAWDEKNAGRNYLRRHWAGHLSLPVSYWVNGFLLSAVILAGTRFLTHRIETGSGSLQSLALVILAYLGVSLVVWVWSSVGIWRSAYWHRRRGGSPGWAVAARALVVLTAGTTLFRAGDIAVQAAEFGQLAAGRDSLGPVAAMTVSKDGRALAVDGNISAGAAKRFQQVLAASPGVRTVVLTSPGGRMLEAERIAAIVRERGLSTRVEEVCMSACTNILLAGVERTAEESARVGFHAPSFPGLNAAEMRLAAAAMRQAYLDAGVDPAFVWRALTTPPESMWFPSYYELETAGVLTGSEIVVRGGGRPAPRMSGAAVQRELQAAATIMNASAPTRLDEVTTFTRAEATGLVLTRSYTVAIDGLDVAAAKRLIARGAGREACGQPQIAAMIGAGARFVHAFHDRRGERLFEVEVADCPEGA</sequence>